<proteinExistence type="inferred from homology"/>
<comment type="caution">
    <text evidence="5">The sequence shown here is derived from an EMBL/GenBank/DDBJ whole genome shotgun (WGS) entry which is preliminary data.</text>
</comment>
<dbReference type="GO" id="GO:0051082">
    <property type="term" value="F:unfolded protein binding"/>
    <property type="evidence" value="ECO:0007669"/>
    <property type="project" value="InterPro"/>
</dbReference>
<feature type="compositionally biased region" description="Polar residues" evidence="4">
    <location>
        <begin position="500"/>
        <end position="510"/>
    </location>
</feature>
<feature type="compositionally biased region" description="Polar residues" evidence="4">
    <location>
        <begin position="448"/>
        <end position="459"/>
    </location>
</feature>
<feature type="compositionally biased region" description="Basic and acidic residues" evidence="4">
    <location>
        <begin position="391"/>
        <end position="420"/>
    </location>
</feature>
<accession>A0A3M7D709</accession>
<feature type="compositionally biased region" description="Basic and acidic residues" evidence="4">
    <location>
        <begin position="38"/>
        <end position="49"/>
    </location>
</feature>
<dbReference type="OrthoDB" id="3871501at2759"/>
<feature type="compositionally biased region" description="Polar residues" evidence="4">
    <location>
        <begin position="336"/>
        <end position="345"/>
    </location>
</feature>
<evidence type="ECO:0000256" key="1">
    <source>
        <dbReference type="ARBA" id="ARBA00008045"/>
    </source>
</evidence>
<dbReference type="AlphaFoldDB" id="A0A3M7D709"/>
<evidence type="ECO:0000256" key="4">
    <source>
        <dbReference type="SAM" id="MobiDB-lite"/>
    </source>
</evidence>
<dbReference type="CDD" id="cd23163">
    <property type="entry name" value="Prefoldin_2"/>
    <property type="match status" value="1"/>
</dbReference>
<dbReference type="Proteomes" id="UP000269276">
    <property type="component" value="Unassembled WGS sequence"/>
</dbReference>
<sequence length="778" mass="86811">MDRKKTRLEETQEAVRQERLANARKIWARVEEKAKVEAEKARVREEEARNMASQSNDTTQEASVEPGAGEADLSQTEDLQLEAAFADYEKTTGQVSERLRAKSLINLALRYNLQSHRGNRDRVLSLRQRLKNLLQQHNATSPNATLDILEAGAKVLVSHNAKSLGPKDLMDTETDKPMPDVVRVCFQSHAEDLDWIRNKPRDSEEYKEAALSLDFDLSTCLATVAHYSLTPYWRQVVIDRAMRLYRLEGIVHPQHQTFMEKAAQLLGENFLEVYGVTMTTPDVKYKPFQAWSFDEGQVVSVETDESGKESGNEEDDSFHAPVFSRGRLVSGAAGSRSHTGNTQTPPDGPSARPRFGQEPEWTFDKVKVTTDERSGSKKDKRAKKRQKLLRRRGDSSDSDDDFLKTLRDRRRDAGPRRKAPDFSPEVVILSEAPVTENTAAREAVKSEGSGTPGTDSNLPMPTPRLPVDAGVPQTGSTSQAPVAENTETIEAVKSEEPGTPGSNSNLQVPTSEPPPRFGPSFTEELEGEPAGSVSPLEASEQLRYSSSLTEHDDHFLTIDRQDTEAMDIDDGNDGQTVVNASAEMPVNAPGLQGAASTRASNVNDDENEDTWENRYYEDAWAYFNQAKIHTKFMKQLDSLDKRICKALTPPSAMVVDTIRHFATKAGHPISSLGEIEEEYYGIGGWKEIASKLGPSTDYTDYKTTLVLETLTPLPGDRKCFRMINGVLVERTVSEVLPALQTNAEGLKKVLEDLVKQYRTKQEDMDKWKKKNNIQVVQQ</sequence>
<reference evidence="5 6" key="1">
    <citation type="journal article" date="2018" name="BMC Genomics">
        <title>Genomic evidence for intraspecific hybridization in a clonal and extremely halotolerant yeast.</title>
        <authorList>
            <person name="Gostincar C."/>
            <person name="Stajich J.E."/>
            <person name="Zupancic J."/>
            <person name="Zalar P."/>
            <person name="Gunde-Cimerman N."/>
        </authorList>
    </citation>
    <scope>NUCLEOTIDE SEQUENCE [LARGE SCALE GENOMIC DNA]</scope>
    <source>
        <strain evidence="5 6">EXF-2682</strain>
    </source>
</reference>
<feature type="compositionally biased region" description="Basic and acidic residues" evidence="4">
    <location>
        <begin position="362"/>
        <end position="377"/>
    </location>
</feature>
<dbReference type="SUPFAM" id="SSF46579">
    <property type="entry name" value="Prefoldin"/>
    <property type="match status" value="1"/>
</dbReference>
<evidence type="ECO:0000313" key="5">
    <source>
        <dbReference type="EMBL" id="RMY60072.1"/>
    </source>
</evidence>
<feature type="region of interest" description="Disordered" evidence="4">
    <location>
        <begin position="38"/>
        <end position="73"/>
    </location>
</feature>
<dbReference type="VEuPathDB" id="FungiDB:BTJ68_06826"/>
<dbReference type="InterPro" id="IPR027235">
    <property type="entry name" value="PFD2"/>
</dbReference>
<dbReference type="Gene3D" id="1.10.287.370">
    <property type="match status" value="1"/>
</dbReference>
<dbReference type="EMBL" id="QWIP01000565">
    <property type="protein sequence ID" value="RMY60072.1"/>
    <property type="molecule type" value="Genomic_DNA"/>
</dbReference>
<dbReference type="PANTHER" id="PTHR13303">
    <property type="entry name" value="PREFOLDIN SUBUNIT 2"/>
    <property type="match status" value="1"/>
</dbReference>
<keyword evidence="3" id="KW-0175">Coiled coil</keyword>
<dbReference type="InterPro" id="IPR009053">
    <property type="entry name" value="Prefoldin"/>
</dbReference>
<evidence type="ECO:0000256" key="2">
    <source>
        <dbReference type="ARBA" id="ARBA00023186"/>
    </source>
</evidence>
<name>A0A3M7D709_HORWE</name>
<organism evidence="5 6">
    <name type="scientific">Hortaea werneckii</name>
    <name type="common">Black yeast</name>
    <name type="synonym">Cladosporium werneckii</name>
    <dbReference type="NCBI Taxonomy" id="91943"/>
    <lineage>
        <taxon>Eukaryota</taxon>
        <taxon>Fungi</taxon>
        <taxon>Dikarya</taxon>
        <taxon>Ascomycota</taxon>
        <taxon>Pezizomycotina</taxon>
        <taxon>Dothideomycetes</taxon>
        <taxon>Dothideomycetidae</taxon>
        <taxon>Mycosphaerellales</taxon>
        <taxon>Teratosphaeriaceae</taxon>
        <taxon>Hortaea</taxon>
    </lineage>
</organism>
<dbReference type="Pfam" id="PF01920">
    <property type="entry name" value="Prefoldin_2"/>
    <property type="match status" value="1"/>
</dbReference>
<evidence type="ECO:0000256" key="3">
    <source>
        <dbReference type="SAM" id="Coils"/>
    </source>
</evidence>
<keyword evidence="2" id="KW-0143">Chaperone</keyword>
<feature type="compositionally biased region" description="Polar residues" evidence="4">
    <location>
        <begin position="473"/>
        <end position="488"/>
    </location>
</feature>
<dbReference type="InterPro" id="IPR002777">
    <property type="entry name" value="PFD_beta-like"/>
</dbReference>
<protein>
    <submittedName>
        <fullName evidence="5">Uncharacterized protein</fullName>
    </submittedName>
</protein>
<dbReference type="GO" id="GO:0016272">
    <property type="term" value="C:prefoldin complex"/>
    <property type="evidence" value="ECO:0007669"/>
    <property type="project" value="InterPro"/>
</dbReference>
<dbReference type="GO" id="GO:0006457">
    <property type="term" value="P:protein folding"/>
    <property type="evidence" value="ECO:0007669"/>
    <property type="project" value="InterPro"/>
</dbReference>
<feature type="coiled-coil region" evidence="3">
    <location>
        <begin position="736"/>
        <end position="770"/>
    </location>
</feature>
<gene>
    <name evidence="5" type="ORF">D0863_11716</name>
</gene>
<feature type="compositionally biased region" description="Basic residues" evidence="4">
    <location>
        <begin position="378"/>
        <end position="390"/>
    </location>
</feature>
<feature type="compositionally biased region" description="Polar residues" evidence="4">
    <location>
        <begin position="51"/>
        <end position="62"/>
    </location>
</feature>
<comment type="similarity">
    <text evidence="1">Belongs to the prefoldin subunit beta family.</text>
</comment>
<evidence type="ECO:0000313" key="6">
    <source>
        <dbReference type="Proteomes" id="UP000269276"/>
    </source>
</evidence>
<feature type="region of interest" description="Disordered" evidence="4">
    <location>
        <begin position="301"/>
        <end position="539"/>
    </location>
</feature>